<dbReference type="SUPFAM" id="SSF46689">
    <property type="entry name" value="Homeodomain-like"/>
    <property type="match status" value="2"/>
</dbReference>
<protein>
    <submittedName>
        <fullName evidence="5">AraC family transcriptional regulator</fullName>
    </submittedName>
</protein>
<feature type="domain" description="HTH araC/xylS-type" evidence="4">
    <location>
        <begin position="6"/>
        <end position="104"/>
    </location>
</feature>
<keyword evidence="6" id="KW-1185">Reference proteome</keyword>
<dbReference type="PROSITE" id="PS00041">
    <property type="entry name" value="HTH_ARAC_FAMILY_1"/>
    <property type="match status" value="1"/>
</dbReference>
<dbReference type="AlphaFoldDB" id="A0A919KU56"/>
<dbReference type="GO" id="GO:0043565">
    <property type="term" value="F:sequence-specific DNA binding"/>
    <property type="evidence" value="ECO:0007669"/>
    <property type="project" value="InterPro"/>
</dbReference>
<dbReference type="RefSeq" id="WP_190211863.1">
    <property type="nucleotide sequence ID" value="NZ_BNBO01000018.1"/>
</dbReference>
<name>A0A919KU56_9ACTN</name>
<dbReference type="InterPro" id="IPR020449">
    <property type="entry name" value="Tscrpt_reg_AraC-type_HTH"/>
</dbReference>
<dbReference type="InterPro" id="IPR009057">
    <property type="entry name" value="Homeodomain-like_sf"/>
</dbReference>
<dbReference type="PRINTS" id="PR00032">
    <property type="entry name" value="HTHARAC"/>
</dbReference>
<evidence type="ECO:0000256" key="1">
    <source>
        <dbReference type="ARBA" id="ARBA00023015"/>
    </source>
</evidence>
<dbReference type="GO" id="GO:0003700">
    <property type="term" value="F:DNA-binding transcription factor activity"/>
    <property type="evidence" value="ECO:0007669"/>
    <property type="project" value="InterPro"/>
</dbReference>
<accession>A0A919KU56</accession>
<dbReference type="Proteomes" id="UP000617734">
    <property type="component" value="Unassembled WGS sequence"/>
</dbReference>
<dbReference type="EMBL" id="BNBO01000018">
    <property type="protein sequence ID" value="GHH72759.1"/>
    <property type="molecule type" value="Genomic_DNA"/>
</dbReference>
<keyword evidence="2" id="KW-0238">DNA-binding</keyword>
<gene>
    <name evidence="5" type="ORF">GCM10018781_36010</name>
</gene>
<dbReference type="InterPro" id="IPR018062">
    <property type="entry name" value="HTH_AraC-typ_CS"/>
</dbReference>
<dbReference type="InterPro" id="IPR018060">
    <property type="entry name" value="HTH_AraC"/>
</dbReference>
<evidence type="ECO:0000256" key="3">
    <source>
        <dbReference type="ARBA" id="ARBA00023163"/>
    </source>
</evidence>
<dbReference type="Gene3D" id="1.10.10.60">
    <property type="entry name" value="Homeodomain-like"/>
    <property type="match status" value="2"/>
</dbReference>
<sequence length="255" mass="28004">MQAAVERAIATMWERYEEPLSLDDIADTAILSKFYFSRVFRSLTGTSPGRFLSAIRLHKAKNLLLRTPLSVTDISYQVGYNSLGTFTSRFTRSVGLSPGRYRTLARAGMPREPGAFRSAASHRPCAVRGVVGVPDVGLPTRIYVAAFSDPIVQGEPVACDVLDGPGAFRLDGVAEGVWHLRAAVVAMRDVEPLPWNRRPLFIGASRPLTVRAGQEIDVDLETRGFCPFDLPILLALPELDCWQLPQPQLVARTLG</sequence>
<keyword evidence="3" id="KW-0804">Transcription</keyword>
<reference evidence="5" key="2">
    <citation type="submission" date="2020-09" db="EMBL/GenBank/DDBJ databases">
        <authorList>
            <person name="Sun Q."/>
            <person name="Ohkuma M."/>
        </authorList>
    </citation>
    <scope>NUCLEOTIDE SEQUENCE</scope>
    <source>
        <strain evidence="5">JCM 4646</strain>
    </source>
</reference>
<organism evidence="5 6">
    <name type="scientific">Kitasatospora indigofera</name>
    <dbReference type="NCBI Taxonomy" id="67307"/>
    <lineage>
        <taxon>Bacteria</taxon>
        <taxon>Bacillati</taxon>
        <taxon>Actinomycetota</taxon>
        <taxon>Actinomycetes</taxon>
        <taxon>Kitasatosporales</taxon>
        <taxon>Streptomycetaceae</taxon>
        <taxon>Kitasatospora</taxon>
    </lineage>
</organism>
<dbReference type="SMART" id="SM00342">
    <property type="entry name" value="HTH_ARAC"/>
    <property type="match status" value="1"/>
</dbReference>
<dbReference type="PANTHER" id="PTHR43280:SF28">
    <property type="entry name" value="HTH-TYPE TRANSCRIPTIONAL ACTIVATOR RHAS"/>
    <property type="match status" value="1"/>
</dbReference>
<evidence type="ECO:0000259" key="4">
    <source>
        <dbReference type="PROSITE" id="PS01124"/>
    </source>
</evidence>
<dbReference type="PANTHER" id="PTHR43280">
    <property type="entry name" value="ARAC-FAMILY TRANSCRIPTIONAL REGULATOR"/>
    <property type="match status" value="1"/>
</dbReference>
<dbReference type="PROSITE" id="PS01124">
    <property type="entry name" value="HTH_ARAC_FAMILY_2"/>
    <property type="match status" value="1"/>
</dbReference>
<keyword evidence="1" id="KW-0805">Transcription regulation</keyword>
<proteinExistence type="predicted"/>
<evidence type="ECO:0000313" key="6">
    <source>
        <dbReference type="Proteomes" id="UP000617734"/>
    </source>
</evidence>
<evidence type="ECO:0000256" key="2">
    <source>
        <dbReference type="ARBA" id="ARBA00023125"/>
    </source>
</evidence>
<dbReference type="Pfam" id="PF12833">
    <property type="entry name" value="HTH_18"/>
    <property type="match status" value="1"/>
</dbReference>
<comment type="caution">
    <text evidence="5">The sequence shown here is derived from an EMBL/GenBank/DDBJ whole genome shotgun (WGS) entry which is preliminary data.</text>
</comment>
<dbReference type="GeneID" id="95354015"/>
<evidence type="ECO:0000313" key="5">
    <source>
        <dbReference type="EMBL" id="GHH72759.1"/>
    </source>
</evidence>
<reference evidence="5" key="1">
    <citation type="journal article" date="2014" name="Int. J. Syst. Evol. Microbiol.">
        <title>Complete genome sequence of Corynebacterium casei LMG S-19264T (=DSM 44701T), isolated from a smear-ripened cheese.</title>
        <authorList>
            <consortium name="US DOE Joint Genome Institute (JGI-PGF)"/>
            <person name="Walter F."/>
            <person name="Albersmeier A."/>
            <person name="Kalinowski J."/>
            <person name="Ruckert C."/>
        </authorList>
    </citation>
    <scope>NUCLEOTIDE SEQUENCE</scope>
    <source>
        <strain evidence="5">JCM 4646</strain>
    </source>
</reference>